<dbReference type="InterPro" id="IPR051396">
    <property type="entry name" value="Bact_Antivir_Def_Nuclease"/>
</dbReference>
<dbReference type="PANTHER" id="PTHR43581:SF2">
    <property type="entry name" value="EXCINUCLEASE ATPASE SUBUNIT"/>
    <property type="match status" value="1"/>
</dbReference>
<dbReference type="RefSeq" id="WP_207859639.1">
    <property type="nucleotide sequence ID" value="NZ_JAFREP010000013.1"/>
</dbReference>
<protein>
    <submittedName>
        <fullName evidence="2">AAA family ATPase</fullName>
    </submittedName>
</protein>
<gene>
    <name evidence="2" type="ORF">J3U88_14760</name>
</gene>
<proteinExistence type="predicted"/>
<comment type="caution">
    <text evidence="2">The sequence shown here is derived from an EMBL/GenBank/DDBJ whole genome shotgun (WGS) entry which is preliminary data.</text>
</comment>
<sequence length="348" mass="38904">MLKRMALENLTVFPRADLAFSPMLNVIIGENGSGKSQLLKIAYSVIAASAEAGRLPFSNGPTKATMQKNYAEKLLTVLRPEAVGRLARRGQGVRRCEVALFFNNPDLDVAFDFTTKSKTEVRISKLNQDWQPKAPVFFPTRELLTLYPGFVSFYDQHYIEFPETYRDTCSLLGIPSLKGAREKSAAALMAPLEKAMGGKIYLDNNGRFYLKIPGSGNMEMYLVAEGIRKLAMLARLVANGSLIDKGYLFWDEPESNLNPKLIKELAKVILDLCMGGIQVFIASHSLFLIRELDILAQGLGSRIKQRFFGLRPEEDGVVVEQGDHLKDLQTIVLLDEELTQSDRYMEIG</sequence>
<dbReference type="AlphaFoldDB" id="A0A8J7Q961"/>
<dbReference type="PANTHER" id="PTHR43581">
    <property type="entry name" value="ATP/GTP PHOSPHATASE"/>
    <property type="match status" value="1"/>
</dbReference>
<evidence type="ECO:0000259" key="1">
    <source>
        <dbReference type="Pfam" id="PF13304"/>
    </source>
</evidence>
<evidence type="ECO:0000313" key="3">
    <source>
        <dbReference type="Proteomes" id="UP000664417"/>
    </source>
</evidence>
<feature type="domain" description="ATPase AAA-type core" evidence="1">
    <location>
        <begin position="196"/>
        <end position="289"/>
    </location>
</feature>
<reference evidence="2" key="1">
    <citation type="submission" date="2021-03" db="EMBL/GenBank/DDBJ databases">
        <authorList>
            <person name="Wang G."/>
        </authorList>
    </citation>
    <scope>NUCLEOTIDE SEQUENCE</scope>
    <source>
        <strain evidence="2">KCTC 12899</strain>
    </source>
</reference>
<dbReference type="Proteomes" id="UP000664417">
    <property type="component" value="Unassembled WGS sequence"/>
</dbReference>
<dbReference type="EMBL" id="JAFREP010000013">
    <property type="protein sequence ID" value="MBO1319734.1"/>
    <property type="molecule type" value="Genomic_DNA"/>
</dbReference>
<dbReference type="Gene3D" id="3.40.50.300">
    <property type="entry name" value="P-loop containing nucleotide triphosphate hydrolases"/>
    <property type="match status" value="2"/>
</dbReference>
<organism evidence="2 3">
    <name type="scientific">Acanthopleuribacter pedis</name>
    <dbReference type="NCBI Taxonomy" id="442870"/>
    <lineage>
        <taxon>Bacteria</taxon>
        <taxon>Pseudomonadati</taxon>
        <taxon>Acidobacteriota</taxon>
        <taxon>Holophagae</taxon>
        <taxon>Acanthopleuribacterales</taxon>
        <taxon>Acanthopleuribacteraceae</taxon>
        <taxon>Acanthopleuribacter</taxon>
    </lineage>
</organism>
<dbReference type="SUPFAM" id="SSF52540">
    <property type="entry name" value="P-loop containing nucleoside triphosphate hydrolases"/>
    <property type="match status" value="1"/>
</dbReference>
<keyword evidence="3" id="KW-1185">Reference proteome</keyword>
<dbReference type="GO" id="GO:0005524">
    <property type="term" value="F:ATP binding"/>
    <property type="evidence" value="ECO:0007669"/>
    <property type="project" value="InterPro"/>
</dbReference>
<dbReference type="InterPro" id="IPR027417">
    <property type="entry name" value="P-loop_NTPase"/>
</dbReference>
<accession>A0A8J7Q961</accession>
<dbReference type="GO" id="GO:0016887">
    <property type="term" value="F:ATP hydrolysis activity"/>
    <property type="evidence" value="ECO:0007669"/>
    <property type="project" value="InterPro"/>
</dbReference>
<dbReference type="InterPro" id="IPR003959">
    <property type="entry name" value="ATPase_AAA_core"/>
</dbReference>
<dbReference type="Pfam" id="PF13304">
    <property type="entry name" value="AAA_21"/>
    <property type="match status" value="1"/>
</dbReference>
<evidence type="ECO:0000313" key="2">
    <source>
        <dbReference type="EMBL" id="MBO1319734.1"/>
    </source>
</evidence>
<name>A0A8J7Q961_9BACT</name>